<dbReference type="EMBL" id="DYTQ01000013">
    <property type="protein sequence ID" value="HJH23103.1"/>
    <property type="molecule type" value="Genomic_DNA"/>
</dbReference>
<reference evidence="3" key="2">
    <citation type="submission" date="2021-09" db="EMBL/GenBank/DDBJ databases">
        <authorList>
            <person name="Gilroy R."/>
        </authorList>
    </citation>
    <scope>NUCLEOTIDE SEQUENCE</scope>
    <source>
        <strain evidence="3">CHK175-13533</strain>
    </source>
</reference>
<dbReference type="PANTHER" id="PTHR43630:SF2">
    <property type="entry name" value="GLYCOSYLTRANSFERASE"/>
    <property type="match status" value="1"/>
</dbReference>
<dbReference type="AlphaFoldDB" id="A0A9D3A9G1"/>
<dbReference type="SUPFAM" id="SSF53448">
    <property type="entry name" value="Nucleotide-diphospho-sugar transferases"/>
    <property type="match status" value="1"/>
</dbReference>
<sequence length="257" mass="28788">MLSVIIITKNEEAHIVACLESVQFADEIIVLDSGSTDKTCELATAHGAQVHHTTDWPGFGVQKNRALALATHEWVLSIDADERVPEALAAEIQSVLRAPQANAYSVARLSCFAGRWIRHSGWWPDRLVRLFKRDAGRFKDVRVHESVVVEGHVAELRGHLLHYPYDSLETLITKTNFYSTAAALSLYEKGKHIPIAGIALKAFWTFIRIYVLRRGFLDGRAGFILAGVAASGSFFRYSKLWLLNRKTNWQPKPPPGE</sequence>
<protein>
    <submittedName>
        <fullName evidence="3">Glycosyltransferase family 2 protein</fullName>
    </submittedName>
</protein>
<reference evidence="3" key="1">
    <citation type="journal article" date="2021" name="PeerJ">
        <title>Extensive microbial diversity within the chicken gut microbiome revealed by metagenomics and culture.</title>
        <authorList>
            <person name="Gilroy R."/>
            <person name="Ravi A."/>
            <person name="Getino M."/>
            <person name="Pursley I."/>
            <person name="Horton D.L."/>
            <person name="Alikhan N.F."/>
            <person name="Baker D."/>
            <person name="Gharbi K."/>
            <person name="Hall N."/>
            <person name="Watson M."/>
            <person name="Adriaenssens E.M."/>
            <person name="Foster-Nyarko E."/>
            <person name="Jarju S."/>
            <person name="Secka A."/>
            <person name="Antonio M."/>
            <person name="Oren A."/>
            <person name="Chaudhuri R.R."/>
            <person name="La Ragione R."/>
            <person name="Hildebrand F."/>
            <person name="Pallen M.J."/>
        </authorList>
    </citation>
    <scope>NUCLEOTIDE SEQUENCE</scope>
    <source>
        <strain evidence="3">CHK175-13533</strain>
    </source>
</reference>
<feature type="domain" description="Glycosyltransferase 2-like" evidence="2">
    <location>
        <begin position="3"/>
        <end position="124"/>
    </location>
</feature>
<comment type="caution">
    <text evidence="3">The sequence shown here is derived from an EMBL/GenBank/DDBJ whole genome shotgun (WGS) entry which is preliminary data.</text>
</comment>
<organism evidence="3 4">
    <name type="scientific">Paenalcaligenes hominis</name>
    <dbReference type="NCBI Taxonomy" id="643674"/>
    <lineage>
        <taxon>Bacteria</taxon>
        <taxon>Pseudomonadati</taxon>
        <taxon>Pseudomonadota</taxon>
        <taxon>Betaproteobacteria</taxon>
        <taxon>Burkholderiales</taxon>
        <taxon>Alcaligenaceae</taxon>
        <taxon>Paenalcaligenes</taxon>
    </lineage>
</organism>
<accession>A0A9D3A9G1</accession>
<dbReference type="PANTHER" id="PTHR43630">
    <property type="entry name" value="POLY-BETA-1,6-N-ACETYL-D-GLUCOSAMINE SYNTHASE"/>
    <property type="match status" value="1"/>
</dbReference>
<evidence type="ECO:0000313" key="3">
    <source>
        <dbReference type="EMBL" id="HJH23103.1"/>
    </source>
</evidence>
<dbReference type="CDD" id="cd02511">
    <property type="entry name" value="Beta4Glucosyltransferase"/>
    <property type="match status" value="1"/>
</dbReference>
<dbReference type="Proteomes" id="UP000700248">
    <property type="component" value="Unassembled WGS sequence"/>
</dbReference>
<evidence type="ECO:0000259" key="2">
    <source>
        <dbReference type="Pfam" id="PF00535"/>
    </source>
</evidence>
<name>A0A9D3A9G1_9BURK</name>
<dbReference type="Pfam" id="PF00535">
    <property type="entry name" value="Glycos_transf_2"/>
    <property type="match status" value="1"/>
</dbReference>
<evidence type="ECO:0000313" key="4">
    <source>
        <dbReference type="Proteomes" id="UP000700248"/>
    </source>
</evidence>
<dbReference type="Gene3D" id="3.90.550.10">
    <property type="entry name" value="Spore Coat Polysaccharide Biosynthesis Protein SpsA, Chain A"/>
    <property type="match status" value="1"/>
</dbReference>
<evidence type="ECO:0000256" key="1">
    <source>
        <dbReference type="ARBA" id="ARBA00038494"/>
    </source>
</evidence>
<dbReference type="InterPro" id="IPR029044">
    <property type="entry name" value="Nucleotide-diphossugar_trans"/>
</dbReference>
<dbReference type="InterPro" id="IPR001173">
    <property type="entry name" value="Glyco_trans_2-like"/>
</dbReference>
<gene>
    <name evidence="3" type="ORF">K8U84_00960</name>
</gene>
<comment type="similarity">
    <text evidence="1">Belongs to the glycosyltransferase 2 family. WaaE/KdtX subfamily.</text>
</comment>
<proteinExistence type="inferred from homology"/>
<dbReference type="RefSeq" id="WP_276829866.1">
    <property type="nucleotide sequence ID" value="NZ_DYTQ01000013.1"/>
</dbReference>